<proteinExistence type="predicted"/>
<protein>
    <submittedName>
        <fullName evidence="3">Uncharacterized protein</fullName>
    </submittedName>
</protein>
<keyword evidence="1" id="KW-0175">Coiled coil</keyword>
<accession>A0A146K206</accession>
<reference evidence="3" key="1">
    <citation type="submission" date="2015-07" db="EMBL/GenBank/DDBJ databases">
        <title>Adaptation to a free-living lifestyle via gene acquisitions in the diplomonad Trepomonas sp. PC1.</title>
        <authorList>
            <person name="Xu F."/>
            <person name="Jerlstrom-Hultqvist J."/>
            <person name="Kolisko M."/>
            <person name="Simpson A.G.B."/>
            <person name="Roger A.J."/>
            <person name="Svard S.G."/>
            <person name="Andersson J.O."/>
        </authorList>
    </citation>
    <scope>NUCLEOTIDE SEQUENCE</scope>
    <source>
        <strain evidence="3">PC1</strain>
    </source>
</reference>
<evidence type="ECO:0000256" key="2">
    <source>
        <dbReference type="SAM" id="MobiDB-lite"/>
    </source>
</evidence>
<feature type="non-terminal residue" evidence="3">
    <location>
        <position position="1"/>
    </location>
</feature>
<feature type="region of interest" description="Disordered" evidence="2">
    <location>
        <begin position="1"/>
        <end position="23"/>
    </location>
</feature>
<gene>
    <name evidence="3" type="ORF">TPC1_30926</name>
</gene>
<dbReference type="EMBL" id="GDID01007027">
    <property type="protein sequence ID" value="JAP89579.1"/>
    <property type="molecule type" value="Transcribed_RNA"/>
</dbReference>
<organism evidence="3">
    <name type="scientific">Trepomonas sp. PC1</name>
    <dbReference type="NCBI Taxonomy" id="1076344"/>
    <lineage>
        <taxon>Eukaryota</taxon>
        <taxon>Metamonada</taxon>
        <taxon>Diplomonadida</taxon>
        <taxon>Hexamitidae</taxon>
        <taxon>Hexamitinae</taxon>
        <taxon>Trepomonas</taxon>
    </lineage>
</organism>
<feature type="coiled-coil region" evidence="1">
    <location>
        <begin position="332"/>
        <end position="363"/>
    </location>
</feature>
<name>A0A146K206_9EUKA</name>
<feature type="non-terminal residue" evidence="3">
    <location>
        <position position="452"/>
    </location>
</feature>
<evidence type="ECO:0000256" key="1">
    <source>
        <dbReference type="SAM" id="Coils"/>
    </source>
</evidence>
<dbReference type="AlphaFoldDB" id="A0A146K206"/>
<feature type="coiled-coil region" evidence="1">
    <location>
        <begin position="395"/>
        <end position="436"/>
    </location>
</feature>
<evidence type="ECO:0000313" key="3">
    <source>
        <dbReference type="EMBL" id="JAP89579.1"/>
    </source>
</evidence>
<sequence length="452" mass="53125">LKQESDKQQSPVKHQKKQKQQLIKEDEEQVTQEIMQQQYNQLISPDLQRFCRQFMTDFTFQSKFKQEFGITRLFNHNETFCAVKEDNCMHLLLLLETCEKQKHKGINCTFMNYSLVDYVEQLQQYKCLHGYQSLQFKFDDQVFSSLSEFVFQYLEQNQVLILTVPVDDQLSPFLKTSAGFDCLLNSFQVYLICSTTNLVTFGLVNELNLDRQPVLSPKPRKPVLSQLKNFNLIGDSVQVNCSLRAKYLNIKQQFISVKDFVKEFNANQLQNKLKCVVLPQMTLEEAMQLRCYAEFALCGFEEELLTRFQVFQITQKHFLVDLQLKLFKDDDIVIEIAQSQSLSDENENLKEELEKQLLIQQETLKIDFQAELKQQQYQIQSLVSEIVALSTQINLQGQQKLISEVQQDQKKLKAQMEQLICSVQADKEEIQQTRKEKSFFDIETENFDDLFK</sequence>